<evidence type="ECO:0000313" key="1">
    <source>
        <dbReference type="EMBL" id="KPI99111.1"/>
    </source>
</evidence>
<dbReference type="AlphaFoldDB" id="A0A194Q0M9"/>
<dbReference type="Proteomes" id="UP000053268">
    <property type="component" value="Unassembled WGS sequence"/>
</dbReference>
<gene>
    <name evidence="1" type="ORF">RR46_02328</name>
</gene>
<accession>A0A194Q0M9</accession>
<evidence type="ECO:0000313" key="2">
    <source>
        <dbReference type="Proteomes" id="UP000053268"/>
    </source>
</evidence>
<reference evidence="1 2" key="1">
    <citation type="journal article" date="2015" name="Nat. Commun.">
        <title>Outbred genome sequencing and CRISPR/Cas9 gene editing in butterflies.</title>
        <authorList>
            <person name="Li X."/>
            <person name="Fan D."/>
            <person name="Zhang W."/>
            <person name="Liu G."/>
            <person name="Zhang L."/>
            <person name="Zhao L."/>
            <person name="Fang X."/>
            <person name="Chen L."/>
            <person name="Dong Y."/>
            <person name="Chen Y."/>
            <person name="Ding Y."/>
            <person name="Zhao R."/>
            <person name="Feng M."/>
            <person name="Zhu Y."/>
            <person name="Feng Y."/>
            <person name="Jiang X."/>
            <person name="Zhu D."/>
            <person name="Xiang H."/>
            <person name="Feng X."/>
            <person name="Li S."/>
            <person name="Wang J."/>
            <person name="Zhang G."/>
            <person name="Kronforst M.R."/>
            <person name="Wang W."/>
        </authorList>
    </citation>
    <scope>NUCLEOTIDE SEQUENCE [LARGE SCALE GENOMIC DNA]</scope>
    <source>
        <strain evidence="1">Ya'a_city_454_Px</strain>
        <tissue evidence="1">Whole body</tissue>
    </source>
</reference>
<sequence>MAYFIIKFCLFVPKTTYTLRCTPLWAHNDLLSRLDDTVRIALNSTFNCPLNDRCWAQATLPIRHGGLGIRKISSVALPAFLSSVHSSVNLVGSILGPSLCGVEVTCLAEARDTWLSATGPDLPLNLASQRQWDEPLCLKIRNHLVESSESEAERSRLLASCEPESGYWLNAIPSFSVGTLLERTTFSLAVSLRLGARTNEPHRCRCGVDVDPLGHHGLACRRSAGRIPRHAALNDVIRRALASSGVPAVLEPNGIVRDDGKRPDGMTLIPWKNGRSLDIELSNSIISLCIYF</sequence>
<keyword evidence="2" id="KW-1185">Reference proteome</keyword>
<organism evidence="1 2">
    <name type="scientific">Papilio xuthus</name>
    <name type="common">Asian swallowtail butterfly</name>
    <dbReference type="NCBI Taxonomy" id="66420"/>
    <lineage>
        <taxon>Eukaryota</taxon>
        <taxon>Metazoa</taxon>
        <taxon>Ecdysozoa</taxon>
        <taxon>Arthropoda</taxon>
        <taxon>Hexapoda</taxon>
        <taxon>Insecta</taxon>
        <taxon>Pterygota</taxon>
        <taxon>Neoptera</taxon>
        <taxon>Endopterygota</taxon>
        <taxon>Lepidoptera</taxon>
        <taxon>Glossata</taxon>
        <taxon>Ditrysia</taxon>
        <taxon>Papilionoidea</taxon>
        <taxon>Papilionidae</taxon>
        <taxon>Papilioninae</taxon>
        <taxon>Papilio</taxon>
    </lineage>
</organism>
<protein>
    <submittedName>
        <fullName evidence="1">Uncharacterized protein</fullName>
    </submittedName>
</protein>
<dbReference type="EMBL" id="KQ459581">
    <property type="protein sequence ID" value="KPI99111.1"/>
    <property type="molecule type" value="Genomic_DNA"/>
</dbReference>
<name>A0A194Q0M9_PAPXU</name>
<proteinExistence type="predicted"/>